<keyword evidence="1" id="KW-0812">Transmembrane</keyword>
<evidence type="ECO:0000256" key="1">
    <source>
        <dbReference type="SAM" id="Phobius"/>
    </source>
</evidence>
<dbReference type="InterPro" id="IPR041916">
    <property type="entry name" value="Anti_sigma_zinc_sf"/>
</dbReference>
<protein>
    <recommendedName>
        <fullName evidence="2">Putative zinc-finger domain-containing protein</fullName>
    </recommendedName>
</protein>
<feature type="domain" description="Putative zinc-finger" evidence="2">
    <location>
        <begin position="9"/>
        <end position="37"/>
    </location>
</feature>
<evidence type="ECO:0000313" key="3">
    <source>
        <dbReference type="EMBL" id="CAA9325825.1"/>
    </source>
</evidence>
<sequence>MTRCCDEGRLRAYIDQELPPAERDAVAAHLVECGTCRSGLERARTRKGQVGALLAPPATAPDPRRALARFQHEHVAPRTPAHERRLDNQVWRTTMETATRFWSGSRRRAMLGGAMAVVALSLLLFPPVRAVADQLLQVFRVQRVMFVPFDPERIKQLENLNLDDNTLFVAEPEIVNNPAPPRTVATADEAASAVDFALQQPADLPAPPSTTEFVVTDRTVAEFRVNVEGARQILSLMGVDDVTLPDALGTEPITADVAPSVKVSYENADYKLTLLQGTSPNVTLPDGVELAQLGKAALRLFGMDPARAESLSQSIDWSTTLVFPFPTGISNIRQVSVGDSEGMLVGGDEGDESHWQLYWQRGDRFFMLQGEGVQASDLLQIAESVR</sequence>
<keyword evidence="1" id="KW-0472">Membrane</keyword>
<dbReference type="InterPro" id="IPR027383">
    <property type="entry name" value="Znf_put"/>
</dbReference>
<dbReference type="Gene3D" id="1.10.10.1320">
    <property type="entry name" value="Anti-sigma factor, zinc-finger domain"/>
    <property type="match status" value="1"/>
</dbReference>
<feature type="transmembrane region" description="Helical" evidence="1">
    <location>
        <begin position="109"/>
        <end position="128"/>
    </location>
</feature>
<dbReference type="AlphaFoldDB" id="A0A6J4L8M7"/>
<dbReference type="EMBL" id="CADCTR010001998">
    <property type="protein sequence ID" value="CAA9325825.1"/>
    <property type="molecule type" value="Genomic_DNA"/>
</dbReference>
<keyword evidence="1" id="KW-1133">Transmembrane helix</keyword>
<dbReference type="Pfam" id="PF13490">
    <property type="entry name" value="zf-HC2"/>
    <property type="match status" value="1"/>
</dbReference>
<gene>
    <name evidence="3" type="ORF">AVDCRST_MAG93-5954</name>
</gene>
<accession>A0A6J4L8M7</accession>
<evidence type="ECO:0000259" key="2">
    <source>
        <dbReference type="Pfam" id="PF13490"/>
    </source>
</evidence>
<reference evidence="3" key="1">
    <citation type="submission" date="2020-02" db="EMBL/GenBank/DDBJ databases">
        <authorList>
            <person name="Meier V. D."/>
        </authorList>
    </citation>
    <scope>NUCLEOTIDE SEQUENCE</scope>
    <source>
        <strain evidence="3">AVDCRST_MAG93</strain>
    </source>
</reference>
<name>A0A6J4L8M7_9CHLR</name>
<organism evidence="3">
    <name type="scientific">uncultured Chloroflexia bacterium</name>
    <dbReference type="NCBI Taxonomy" id="1672391"/>
    <lineage>
        <taxon>Bacteria</taxon>
        <taxon>Bacillati</taxon>
        <taxon>Chloroflexota</taxon>
        <taxon>Chloroflexia</taxon>
        <taxon>environmental samples</taxon>
    </lineage>
</organism>
<proteinExistence type="predicted"/>